<organism evidence="1 2">
    <name type="scientific">Gnathostoma spinigerum</name>
    <dbReference type="NCBI Taxonomy" id="75299"/>
    <lineage>
        <taxon>Eukaryota</taxon>
        <taxon>Metazoa</taxon>
        <taxon>Ecdysozoa</taxon>
        <taxon>Nematoda</taxon>
        <taxon>Chromadorea</taxon>
        <taxon>Rhabditida</taxon>
        <taxon>Spirurina</taxon>
        <taxon>Gnathostomatomorpha</taxon>
        <taxon>Gnathostomatoidea</taxon>
        <taxon>Gnathostomatidae</taxon>
        <taxon>Gnathostoma</taxon>
    </lineage>
</organism>
<evidence type="ECO:0008006" key="3">
    <source>
        <dbReference type="Google" id="ProtNLM"/>
    </source>
</evidence>
<evidence type="ECO:0000313" key="1">
    <source>
        <dbReference type="EMBL" id="MFH4985135.1"/>
    </source>
</evidence>
<evidence type="ECO:0000313" key="2">
    <source>
        <dbReference type="Proteomes" id="UP001608902"/>
    </source>
</evidence>
<comment type="caution">
    <text evidence="1">The sequence shown here is derived from an EMBL/GenBank/DDBJ whole genome shotgun (WGS) entry which is preliminary data.</text>
</comment>
<sequence>TWITPNARKRNEIDYILVDKRRILKDVAAVPSFNIGSDHRLLRAKLKIIAEVEKRTLRSQNGRKLRQDVNETKLKKAVERQDWKVEEDVEKDYAKFTSTLERCIK</sequence>
<accession>A0ABD6F007</accession>
<keyword evidence="2" id="KW-1185">Reference proteome</keyword>
<dbReference type="Proteomes" id="UP001608902">
    <property type="component" value="Unassembled WGS sequence"/>
</dbReference>
<feature type="non-terminal residue" evidence="1">
    <location>
        <position position="105"/>
    </location>
</feature>
<protein>
    <recommendedName>
        <fullName evidence="3">Reverse transcriptase</fullName>
    </recommendedName>
</protein>
<reference evidence="1 2" key="1">
    <citation type="submission" date="2024-08" db="EMBL/GenBank/DDBJ databases">
        <title>Gnathostoma spinigerum genome.</title>
        <authorList>
            <person name="Gonzalez-Bertolin B."/>
            <person name="Monzon S."/>
            <person name="Zaballos A."/>
            <person name="Jimenez P."/>
            <person name="Dekumyoy P."/>
            <person name="Varona S."/>
            <person name="Cuesta I."/>
            <person name="Sumanam S."/>
            <person name="Adisakwattana P."/>
            <person name="Gasser R.B."/>
            <person name="Hernandez-Gonzalez A."/>
            <person name="Young N.D."/>
            <person name="Perteguer M.J."/>
        </authorList>
    </citation>
    <scope>NUCLEOTIDE SEQUENCE [LARGE SCALE GENOMIC DNA]</scope>
    <source>
        <strain evidence="1">AL3</strain>
        <tissue evidence="1">Liver</tissue>
    </source>
</reference>
<dbReference type="EMBL" id="JBGFUD010056504">
    <property type="protein sequence ID" value="MFH4985135.1"/>
    <property type="molecule type" value="Genomic_DNA"/>
</dbReference>
<gene>
    <name evidence="1" type="ORF">AB6A40_011844</name>
</gene>
<dbReference type="AlphaFoldDB" id="A0ABD6F007"/>
<name>A0ABD6F007_9BILA</name>
<feature type="non-terminal residue" evidence="1">
    <location>
        <position position="1"/>
    </location>
</feature>
<proteinExistence type="predicted"/>